<feature type="domain" description="Peptidase M16 N-terminal" evidence="10">
    <location>
        <begin position="105"/>
        <end position="249"/>
    </location>
</feature>
<evidence type="ECO:0000259" key="11">
    <source>
        <dbReference type="Pfam" id="PF05193"/>
    </source>
</evidence>
<evidence type="ECO:0000313" key="12">
    <source>
        <dbReference type="EMBL" id="GAB1581001.1"/>
    </source>
</evidence>
<dbReference type="PANTHER" id="PTHR43690">
    <property type="entry name" value="NARDILYSIN"/>
    <property type="match status" value="1"/>
</dbReference>
<dbReference type="Proteomes" id="UP001628091">
    <property type="component" value="Unassembled WGS sequence"/>
</dbReference>
<evidence type="ECO:0000256" key="4">
    <source>
        <dbReference type="ARBA" id="ARBA00022723"/>
    </source>
</evidence>
<feature type="region of interest" description="Disordered" evidence="9">
    <location>
        <begin position="302"/>
        <end position="326"/>
    </location>
</feature>
<dbReference type="EMBL" id="BAAFZP010000001">
    <property type="protein sequence ID" value="GAB1581001.1"/>
    <property type="molecule type" value="Genomic_DNA"/>
</dbReference>
<feature type="compositionally biased region" description="Polar residues" evidence="9">
    <location>
        <begin position="515"/>
        <end position="525"/>
    </location>
</feature>
<dbReference type="InterPro" id="IPR050626">
    <property type="entry name" value="Peptidase_M16"/>
</dbReference>
<dbReference type="InterPro" id="IPR011765">
    <property type="entry name" value="Pept_M16_N"/>
</dbReference>
<gene>
    <name evidence="12" type="ORF">PPNSA23_09440</name>
</gene>
<evidence type="ECO:0000256" key="8">
    <source>
        <dbReference type="RuleBase" id="RU004447"/>
    </source>
</evidence>
<dbReference type="InterPro" id="IPR007863">
    <property type="entry name" value="Peptidase_M16_C"/>
</dbReference>
<feature type="compositionally biased region" description="Low complexity" evidence="9">
    <location>
        <begin position="58"/>
        <end position="71"/>
    </location>
</feature>
<evidence type="ECO:0000259" key="10">
    <source>
        <dbReference type="Pfam" id="PF00675"/>
    </source>
</evidence>
<keyword evidence="7" id="KW-0482">Metalloprotease</keyword>
<dbReference type="InterPro" id="IPR001431">
    <property type="entry name" value="Pept_M16_Zn_BS"/>
</dbReference>
<reference evidence="12 13" key="1">
    <citation type="submission" date="2024-10" db="EMBL/GenBank/DDBJ databases">
        <title>Isolation, draft genome sequencing and identification of Phyllobacterium sp. NSA23, isolated from leaf soil.</title>
        <authorList>
            <person name="Akita H."/>
        </authorList>
    </citation>
    <scope>NUCLEOTIDE SEQUENCE [LARGE SCALE GENOMIC DNA]</scope>
    <source>
        <strain evidence="12 13">NSA23</strain>
    </source>
</reference>
<dbReference type="SUPFAM" id="SSF63411">
    <property type="entry name" value="LuxS/MPP-like metallohydrolase"/>
    <property type="match status" value="2"/>
</dbReference>
<evidence type="ECO:0000256" key="9">
    <source>
        <dbReference type="SAM" id="MobiDB-lite"/>
    </source>
</evidence>
<name>A0ABQ0GWE9_9HYPH</name>
<evidence type="ECO:0000256" key="2">
    <source>
        <dbReference type="ARBA" id="ARBA00007261"/>
    </source>
</evidence>
<evidence type="ECO:0000256" key="6">
    <source>
        <dbReference type="ARBA" id="ARBA00022833"/>
    </source>
</evidence>
<dbReference type="InterPro" id="IPR011249">
    <property type="entry name" value="Metalloenz_LuxS/M16"/>
</dbReference>
<keyword evidence="5" id="KW-0378">Hydrolase</keyword>
<keyword evidence="4" id="KW-0479">Metal-binding</keyword>
<feature type="domain" description="Peptidase M16 C-terminal" evidence="11">
    <location>
        <begin position="261"/>
        <end position="441"/>
    </location>
</feature>
<evidence type="ECO:0000256" key="1">
    <source>
        <dbReference type="ARBA" id="ARBA00001947"/>
    </source>
</evidence>
<keyword evidence="3" id="KW-0645">Protease</keyword>
<accession>A0ABQ0GWE9</accession>
<organism evidence="12 13">
    <name type="scientific">Phyllobacterium phragmitis</name>
    <dbReference type="NCBI Taxonomy" id="2670329"/>
    <lineage>
        <taxon>Bacteria</taxon>
        <taxon>Pseudomonadati</taxon>
        <taxon>Pseudomonadota</taxon>
        <taxon>Alphaproteobacteria</taxon>
        <taxon>Hyphomicrobiales</taxon>
        <taxon>Phyllobacteriaceae</taxon>
        <taxon>Phyllobacterium</taxon>
    </lineage>
</organism>
<keyword evidence="6" id="KW-0862">Zinc</keyword>
<evidence type="ECO:0000313" key="13">
    <source>
        <dbReference type="Proteomes" id="UP001628091"/>
    </source>
</evidence>
<feature type="region of interest" description="Disordered" evidence="9">
    <location>
        <begin position="58"/>
        <end position="81"/>
    </location>
</feature>
<keyword evidence="13" id="KW-1185">Reference proteome</keyword>
<comment type="similarity">
    <text evidence="2 8">Belongs to the peptidase M16 family.</text>
</comment>
<dbReference type="Gene3D" id="3.30.830.10">
    <property type="entry name" value="Metalloenzyme, LuxS/M16 peptidase-like"/>
    <property type="match status" value="2"/>
</dbReference>
<dbReference type="Pfam" id="PF05193">
    <property type="entry name" value="Peptidase_M16_C"/>
    <property type="match status" value="1"/>
</dbReference>
<comment type="cofactor">
    <cofactor evidence="1">
        <name>Zn(2+)</name>
        <dbReference type="ChEBI" id="CHEBI:29105"/>
    </cofactor>
</comment>
<dbReference type="PROSITE" id="PS00143">
    <property type="entry name" value="INSULINASE"/>
    <property type="match status" value="1"/>
</dbReference>
<feature type="region of interest" description="Disordered" evidence="9">
    <location>
        <begin position="512"/>
        <end position="544"/>
    </location>
</feature>
<dbReference type="Pfam" id="PF00675">
    <property type="entry name" value="Peptidase_M16"/>
    <property type="match status" value="1"/>
</dbReference>
<dbReference type="PANTHER" id="PTHR43690:SF17">
    <property type="entry name" value="PROTEIN YHJJ"/>
    <property type="match status" value="1"/>
</dbReference>
<protein>
    <submittedName>
        <fullName evidence="12">Pitrilysin family protein</fullName>
    </submittedName>
</protein>
<sequence>MWGVQSRPVGAVPAASFEIFNSEGRLSVPSFTIRHLLLSTMMAATLCAPVFPAGAQTTTPAGAPQTEAPATQAPPPAAQEEAAAKPEIVTTDGVSHFTLANGLEVVVIPDHRAPVVTQMIWYHVGSADEQPGKSGIAHFLEHLMFKGTKTYPAGEFDSKVAAIGGQQNAFTSYDYTAYFQQVSPQALEMVMTYEADRMENLVLTEDVVNTERDVIIEERRMRVDGDPGAILSEEANATLFLNHPYRVPVIGWMQEIEKLGLKDAIDFYERFYTPNNATLVISGDVDPQTVLALAEKTYGKVPRRAAPGPRIRPQEPEHHTKRTATLNDPRVTQPSFRKMWVVPSYENARPGDAEALDLLSEILGGSIRSRLYQELIVKKGIAAAAGADYSGDALDDGIFSVYGAPRGQATLEEVEAAVDAEIARIVKDGVTETELLQARNRFLKSVIFARDNQMGMARIYGSTLAVGGTVQDIQDWPKHIRAVTAAQIKDVATRYLVNARSVTSYLLPPAAELESAQSDRPSGGQQVVPLPPDTTNGGTEGVVQ</sequence>
<evidence type="ECO:0000256" key="3">
    <source>
        <dbReference type="ARBA" id="ARBA00022670"/>
    </source>
</evidence>
<evidence type="ECO:0000256" key="5">
    <source>
        <dbReference type="ARBA" id="ARBA00022801"/>
    </source>
</evidence>
<evidence type="ECO:0000256" key="7">
    <source>
        <dbReference type="ARBA" id="ARBA00023049"/>
    </source>
</evidence>
<comment type="caution">
    <text evidence="12">The sequence shown here is derived from an EMBL/GenBank/DDBJ whole genome shotgun (WGS) entry which is preliminary data.</text>
</comment>
<proteinExistence type="inferred from homology"/>